<gene>
    <name evidence="9" type="ORF">ACFSW4_08265</name>
</gene>
<dbReference type="Pfam" id="PF13091">
    <property type="entry name" value="PLDc_2"/>
    <property type="match status" value="1"/>
</dbReference>
<reference evidence="10" key="1">
    <citation type="journal article" date="2019" name="Int. J. Syst. Evol. Microbiol.">
        <title>The Global Catalogue of Microorganisms (GCM) 10K type strain sequencing project: providing services to taxonomists for standard genome sequencing and annotation.</title>
        <authorList>
            <consortium name="The Broad Institute Genomics Platform"/>
            <consortium name="The Broad Institute Genome Sequencing Center for Infectious Disease"/>
            <person name="Wu L."/>
            <person name="Ma J."/>
        </authorList>
    </citation>
    <scope>NUCLEOTIDE SEQUENCE [LARGE SCALE GENOMIC DNA]</scope>
    <source>
        <strain evidence="10">TISTR 1571</strain>
    </source>
</reference>
<dbReference type="CDD" id="cd09130">
    <property type="entry name" value="PLDc_unchar2_2"/>
    <property type="match status" value="1"/>
</dbReference>
<dbReference type="InterPro" id="IPR025202">
    <property type="entry name" value="PLD-like_dom"/>
</dbReference>
<dbReference type="EMBL" id="JBHUMZ010000019">
    <property type="protein sequence ID" value="MFD2638854.1"/>
    <property type="molecule type" value="Genomic_DNA"/>
</dbReference>
<comment type="caution">
    <text evidence="9">The sequence shown here is derived from an EMBL/GenBank/DDBJ whole genome shotgun (WGS) entry which is preliminary data.</text>
</comment>
<keyword evidence="10" id="KW-1185">Reference proteome</keyword>
<comment type="similarity">
    <text evidence="2">Belongs to the phospholipase D family.</text>
</comment>
<keyword evidence="7" id="KW-0472">Membrane</keyword>
<feature type="transmembrane region" description="Helical" evidence="7">
    <location>
        <begin position="12"/>
        <end position="32"/>
    </location>
</feature>
<evidence type="ECO:0000256" key="4">
    <source>
        <dbReference type="ARBA" id="ARBA00022801"/>
    </source>
</evidence>
<feature type="domain" description="Phospholipase D-like" evidence="8">
    <location>
        <begin position="308"/>
        <end position="449"/>
    </location>
</feature>
<dbReference type="Proteomes" id="UP001597452">
    <property type="component" value="Unassembled WGS sequence"/>
</dbReference>
<keyword evidence="6" id="KW-0443">Lipid metabolism</keyword>
<accession>A0ABW5QA36</accession>
<evidence type="ECO:0000256" key="3">
    <source>
        <dbReference type="ARBA" id="ARBA00012027"/>
    </source>
</evidence>
<keyword evidence="5" id="KW-0442">Lipid degradation</keyword>
<dbReference type="EC" id="3.1.4.4" evidence="3"/>
<dbReference type="PANTHER" id="PTHR43856:SF1">
    <property type="entry name" value="MITOCHONDRIAL CARDIOLIPIN HYDROLASE"/>
    <property type="match status" value="1"/>
</dbReference>
<dbReference type="CDD" id="cd09129">
    <property type="entry name" value="PLDc_unchar2_1"/>
    <property type="match status" value="1"/>
</dbReference>
<evidence type="ECO:0000256" key="5">
    <source>
        <dbReference type="ARBA" id="ARBA00022963"/>
    </source>
</evidence>
<dbReference type="PANTHER" id="PTHR43856">
    <property type="entry name" value="CARDIOLIPIN HYDROLASE"/>
    <property type="match status" value="1"/>
</dbReference>
<name>A0ABW5QA36_9BACI</name>
<evidence type="ECO:0000259" key="8">
    <source>
        <dbReference type="Pfam" id="PF13091"/>
    </source>
</evidence>
<evidence type="ECO:0000313" key="10">
    <source>
        <dbReference type="Proteomes" id="UP001597452"/>
    </source>
</evidence>
<evidence type="ECO:0000256" key="1">
    <source>
        <dbReference type="ARBA" id="ARBA00000798"/>
    </source>
</evidence>
<keyword evidence="7" id="KW-0812">Transmembrane</keyword>
<keyword evidence="4" id="KW-0378">Hydrolase</keyword>
<dbReference type="RefSeq" id="WP_377328621.1">
    <property type="nucleotide sequence ID" value="NZ_JBHUMZ010000019.1"/>
</dbReference>
<evidence type="ECO:0000313" key="9">
    <source>
        <dbReference type="EMBL" id="MFD2638854.1"/>
    </source>
</evidence>
<comment type="catalytic activity">
    <reaction evidence="1">
        <text>a 1,2-diacyl-sn-glycero-3-phosphocholine + H2O = a 1,2-diacyl-sn-glycero-3-phosphate + choline + H(+)</text>
        <dbReference type="Rhea" id="RHEA:14445"/>
        <dbReference type="ChEBI" id="CHEBI:15354"/>
        <dbReference type="ChEBI" id="CHEBI:15377"/>
        <dbReference type="ChEBI" id="CHEBI:15378"/>
        <dbReference type="ChEBI" id="CHEBI:57643"/>
        <dbReference type="ChEBI" id="CHEBI:58608"/>
        <dbReference type="EC" id="3.1.4.4"/>
    </reaction>
</comment>
<dbReference type="InterPro" id="IPR051406">
    <property type="entry name" value="PLD_domain"/>
</dbReference>
<evidence type="ECO:0000256" key="2">
    <source>
        <dbReference type="ARBA" id="ARBA00008664"/>
    </source>
</evidence>
<proteinExistence type="inferred from homology"/>
<evidence type="ECO:0000256" key="7">
    <source>
        <dbReference type="SAM" id="Phobius"/>
    </source>
</evidence>
<sequence length="486" mass="55999">MAKRKWYKKKRTWIIAGIFITIYIATLIYQQFKPLPEGISYEGQVRSLHDEDIEFLYDLTYQKNGQEHYDQEIFDEVYNMIENAEDFLVVDMFMMNESASSKRDFPKISQKISEKIIQQKNEHPNLKVVFITDLINKTYNSHQAEHIKPLEEAGVEVVYTKLDRLRDPNPLYSSFYRMGIQWFGQKGNGWIMNPFGKELPEVTARSYFKLFNIKANHRKVFVSEDQGLVLSANAHDASGFHSNIGFKVKGNLLKDLIESEKAVADYSGGDLSTFPSKEQIEQIKPTKSTGDIKAKVITEQKIEVAALEAIESAKENDQVWLGMYYLADRDIVDAIKAASNRGVTLNLILDPNQNAFGHEKTGLPNLPIAQELLNHDDKINLKWYNVNKEQYHTKILFVKKANESFIVGGSANLTSRNIDDYNLESDLSITAPNDSELVHNVEDYFKRIWENKDAQYTVSYEEYAGTYTTAKRALYYIQKITLFTTY</sequence>
<dbReference type="Gene3D" id="3.30.870.10">
    <property type="entry name" value="Endonuclease Chain A"/>
    <property type="match status" value="2"/>
</dbReference>
<organism evidence="9 10">
    <name type="scientific">Piscibacillus salipiscarius</name>
    <dbReference type="NCBI Taxonomy" id="299480"/>
    <lineage>
        <taxon>Bacteria</taxon>
        <taxon>Bacillati</taxon>
        <taxon>Bacillota</taxon>
        <taxon>Bacilli</taxon>
        <taxon>Bacillales</taxon>
        <taxon>Bacillaceae</taxon>
        <taxon>Piscibacillus</taxon>
    </lineage>
</organism>
<keyword evidence="7" id="KW-1133">Transmembrane helix</keyword>
<evidence type="ECO:0000256" key="6">
    <source>
        <dbReference type="ARBA" id="ARBA00023098"/>
    </source>
</evidence>
<protein>
    <recommendedName>
        <fullName evidence="3">phospholipase D</fullName>
        <ecNumber evidence="3">3.1.4.4</ecNumber>
    </recommendedName>
</protein>
<dbReference type="SUPFAM" id="SSF56024">
    <property type="entry name" value="Phospholipase D/nuclease"/>
    <property type="match status" value="2"/>
</dbReference>